<dbReference type="EMBL" id="SVBY01000053">
    <property type="protein sequence ID" value="MBE6093061.1"/>
    <property type="molecule type" value="Genomic_DNA"/>
</dbReference>
<proteinExistence type="predicted"/>
<organism evidence="1 2">
    <name type="scientific">Selenomonas ruminantium</name>
    <dbReference type="NCBI Taxonomy" id="971"/>
    <lineage>
        <taxon>Bacteria</taxon>
        <taxon>Bacillati</taxon>
        <taxon>Bacillota</taxon>
        <taxon>Negativicutes</taxon>
        <taxon>Selenomonadales</taxon>
        <taxon>Selenomonadaceae</taxon>
        <taxon>Selenomonas</taxon>
    </lineage>
</organism>
<name>A0A927WRA1_SELRU</name>
<dbReference type="AlphaFoldDB" id="A0A927WRA1"/>
<accession>A0A927WRA1</accession>
<comment type="caution">
    <text evidence="1">The sequence shown here is derived from an EMBL/GenBank/DDBJ whole genome shotgun (WGS) entry which is preliminary data.</text>
</comment>
<evidence type="ECO:0000313" key="1">
    <source>
        <dbReference type="EMBL" id="MBE6093061.1"/>
    </source>
</evidence>
<protein>
    <submittedName>
        <fullName evidence="1">Uncharacterized protein</fullName>
    </submittedName>
</protein>
<reference evidence="1" key="1">
    <citation type="submission" date="2019-04" db="EMBL/GenBank/DDBJ databases">
        <title>Evolution of Biomass-Degrading Anaerobic Consortia Revealed by Metagenomics.</title>
        <authorList>
            <person name="Peng X."/>
        </authorList>
    </citation>
    <scope>NUCLEOTIDE SEQUENCE</scope>
    <source>
        <strain evidence="1">SIG240</strain>
    </source>
</reference>
<sequence length="114" mass="13792">MYKKYDELPEDIRKFISLFCLEHDRRAKYAPRVVFAQYDDVVFYELKYLQYNGYCCEGIGFKTWAYGLDGERLDWHDENHREKIYWAAKKLEAMNIEERVKSSVVVPHIKPIFL</sequence>
<gene>
    <name evidence="1" type="ORF">E7201_07870</name>
</gene>
<evidence type="ECO:0000313" key="2">
    <source>
        <dbReference type="Proteomes" id="UP000761380"/>
    </source>
</evidence>
<dbReference type="Proteomes" id="UP000761380">
    <property type="component" value="Unassembled WGS sequence"/>
</dbReference>